<dbReference type="AlphaFoldDB" id="A0A6J2XR75"/>
<dbReference type="InterPro" id="IPR013320">
    <property type="entry name" value="ConA-like_dom_sf"/>
</dbReference>
<dbReference type="InterPro" id="IPR044156">
    <property type="entry name" value="Galectin-like"/>
</dbReference>
<evidence type="ECO:0000313" key="6">
    <source>
        <dbReference type="RefSeq" id="XP_030753149.1"/>
    </source>
</evidence>
<dbReference type="PANTHER" id="PTHR11346">
    <property type="entry name" value="GALECTIN"/>
    <property type="match status" value="1"/>
</dbReference>
<dbReference type="SUPFAM" id="SSF49899">
    <property type="entry name" value="Concanavalin A-like lectins/glucanases"/>
    <property type="match status" value="1"/>
</dbReference>
<dbReference type="RefSeq" id="XP_030753149.1">
    <property type="nucleotide sequence ID" value="XM_030897289.1"/>
</dbReference>
<name>A0A6J2XR75_SITOR</name>
<dbReference type="InParanoid" id="A0A6J2XR75"/>
<organism evidence="5 6">
    <name type="scientific">Sitophilus oryzae</name>
    <name type="common">Rice weevil</name>
    <name type="synonym">Curculio oryzae</name>
    <dbReference type="NCBI Taxonomy" id="7048"/>
    <lineage>
        <taxon>Eukaryota</taxon>
        <taxon>Metazoa</taxon>
        <taxon>Ecdysozoa</taxon>
        <taxon>Arthropoda</taxon>
        <taxon>Hexapoda</taxon>
        <taxon>Insecta</taxon>
        <taxon>Pterygota</taxon>
        <taxon>Neoptera</taxon>
        <taxon>Endopterygota</taxon>
        <taxon>Coleoptera</taxon>
        <taxon>Polyphaga</taxon>
        <taxon>Cucujiformia</taxon>
        <taxon>Curculionidae</taxon>
        <taxon>Dryophthorinae</taxon>
        <taxon>Sitophilus</taxon>
    </lineage>
</organism>
<reference evidence="6" key="1">
    <citation type="submission" date="2025-08" db="UniProtKB">
        <authorList>
            <consortium name="RefSeq"/>
        </authorList>
    </citation>
    <scope>IDENTIFICATION</scope>
    <source>
        <tissue evidence="6">Gonads</tissue>
    </source>
</reference>
<dbReference type="Gene3D" id="2.60.120.200">
    <property type="match status" value="1"/>
</dbReference>
<dbReference type="GO" id="GO:0030246">
    <property type="term" value="F:carbohydrate binding"/>
    <property type="evidence" value="ECO:0007669"/>
    <property type="project" value="UniProtKB-UniRule"/>
</dbReference>
<accession>A0A6J2XR75</accession>
<evidence type="ECO:0000256" key="3">
    <source>
        <dbReference type="RuleBase" id="RU102079"/>
    </source>
</evidence>
<dbReference type="GeneID" id="115880156"/>
<dbReference type="SMART" id="SM00908">
    <property type="entry name" value="Gal-bind_lectin"/>
    <property type="match status" value="1"/>
</dbReference>
<keyword evidence="1 3" id="KW-0430">Lectin</keyword>
<dbReference type="KEGG" id="soy:115880156"/>
<evidence type="ECO:0000256" key="1">
    <source>
        <dbReference type="ARBA" id="ARBA00022734"/>
    </source>
</evidence>
<dbReference type="CDD" id="cd00070">
    <property type="entry name" value="GLECT"/>
    <property type="match status" value="1"/>
</dbReference>
<dbReference type="InterPro" id="IPR001079">
    <property type="entry name" value="Galectin_CRD"/>
</dbReference>
<evidence type="ECO:0000259" key="4">
    <source>
        <dbReference type="PROSITE" id="PS51304"/>
    </source>
</evidence>
<protein>
    <recommendedName>
        <fullName evidence="3">Galectin</fullName>
    </recommendedName>
</protein>
<dbReference type="GO" id="GO:0016936">
    <property type="term" value="F:galactoside binding"/>
    <property type="evidence" value="ECO:0007669"/>
    <property type="project" value="TreeGrafter"/>
</dbReference>
<dbReference type="FunFam" id="2.60.120.200:FF:000124">
    <property type="entry name" value="Galectin-4"/>
    <property type="match status" value="1"/>
</dbReference>
<keyword evidence="5" id="KW-1185">Reference proteome</keyword>
<sequence>MSQPAVIPGGLRPGLTIRIRGIAQPTGDRFIADLQTGPDPSPKNIPFHISVRLNQGYVARNTLKRGKWDSEIGDGSLPINKGQPFDISITVEPHRYIVHINGQNFCEYPHRLPFDQVSHINVHGDCSLQGVSFETRGQVGVTTRTTTVRTQHFSSSSSGASLYRSTQ</sequence>
<feature type="domain" description="Galectin" evidence="4">
    <location>
        <begin position="3"/>
        <end position="134"/>
    </location>
</feature>
<dbReference type="SMART" id="SM00276">
    <property type="entry name" value="GLECT"/>
    <property type="match status" value="1"/>
</dbReference>
<evidence type="ECO:0000313" key="5">
    <source>
        <dbReference type="Proteomes" id="UP000504635"/>
    </source>
</evidence>
<dbReference type="OrthoDB" id="6251307at2759"/>
<gene>
    <name evidence="6" type="primary">LOC115880156</name>
</gene>
<evidence type="ECO:0000256" key="2">
    <source>
        <dbReference type="ARBA" id="ARBA00022737"/>
    </source>
</evidence>
<dbReference type="PROSITE" id="PS51304">
    <property type="entry name" value="GALECTIN"/>
    <property type="match status" value="1"/>
</dbReference>
<dbReference type="PANTHER" id="PTHR11346:SF176">
    <property type="entry name" value="32 KDA BETA-GALACTOSIDE-BINDING LECTIN LEC-3"/>
    <property type="match status" value="1"/>
</dbReference>
<proteinExistence type="predicted"/>
<keyword evidence="2" id="KW-0677">Repeat</keyword>
<dbReference type="Proteomes" id="UP000504635">
    <property type="component" value="Unplaced"/>
</dbReference>
<dbReference type="Pfam" id="PF00337">
    <property type="entry name" value="Gal-bind_lectin"/>
    <property type="match status" value="1"/>
</dbReference>